<dbReference type="InterPro" id="IPR032466">
    <property type="entry name" value="Metal_Hydrolase"/>
</dbReference>
<evidence type="ECO:0000256" key="3">
    <source>
        <dbReference type="ARBA" id="ARBA00022801"/>
    </source>
</evidence>
<dbReference type="GO" id="GO:0046872">
    <property type="term" value="F:metal ion binding"/>
    <property type="evidence" value="ECO:0007669"/>
    <property type="project" value="UniProtKB-KW"/>
</dbReference>
<dbReference type="AlphaFoldDB" id="A0AA35S4D7"/>
<dbReference type="PROSITE" id="PS01090">
    <property type="entry name" value="TATD_2"/>
    <property type="match status" value="1"/>
</dbReference>
<evidence type="ECO:0000256" key="4">
    <source>
        <dbReference type="PIRSR" id="PIRSR005902-1"/>
    </source>
</evidence>
<dbReference type="GO" id="GO:0016788">
    <property type="term" value="F:hydrolase activity, acting on ester bonds"/>
    <property type="evidence" value="ECO:0007669"/>
    <property type="project" value="InterPro"/>
</dbReference>
<accession>A0AA35S4D7</accession>
<comment type="caution">
    <text evidence="5">The sequence shown here is derived from an EMBL/GenBank/DDBJ whole genome shotgun (WGS) entry which is preliminary data.</text>
</comment>
<dbReference type="GO" id="GO:0005829">
    <property type="term" value="C:cytosol"/>
    <property type="evidence" value="ECO:0007669"/>
    <property type="project" value="TreeGrafter"/>
</dbReference>
<dbReference type="CDD" id="cd01310">
    <property type="entry name" value="TatD_DNAse"/>
    <property type="match status" value="1"/>
</dbReference>
<keyword evidence="2 4" id="KW-0479">Metal-binding</keyword>
<dbReference type="SUPFAM" id="SSF51556">
    <property type="entry name" value="Metallo-dependent hydrolases"/>
    <property type="match status" value="1"/>
</dbReference>
<dbReference type="InterPro" id="IPR001130">
    <property type="entry name" value="TatD-like"/>
</dbReference>
<dbReference type="PROSITE" id="PS01091">
    <property type="entry name" value="TATD_3"/>
    <property type="match status" value="1"/>
</dbReference>
<feature type="binding site" evidence="4">
    <location>
        <position position="181"/>
    </location>
    <ligand>
        <name>a divalent metal cation</name>
        <dbReference type="ChEBI" id="CHEBI:60240"/>
        <label>1</label>
    </ligand>
</feature>
<dbReference type="FunFam" id="3.20.20.140:FF:000005">
    <property type="entry name" value="TatD family hydrolase"/>
    <property type="match status" value="1"/>
</dbReference>
<evidence type="ECO:0000313" key="6">
    <source>
        <dbReference type="Proteomes" id="UP001174909"/>
    </source>
</evidence>
<dbReference type="PANTHER" id="PTHR46124">
    <property type="entry name" value="D-AMINOACYL-TRNA DEACYLASE"/>
    <property type="match status" value="1"/>
</dbReference>
<evidence type="ECO:0000256" key="1">
    <source>
        <dbReference type="ARBA" id="ARBA00009275"/>
    </source>
</evidence>
<keyword evidence="3 5" id="KW-0378">Hydrolase</keyword>
<keyword evidence="6" id="KW-1185">Reference proteome</keyword>
<dbReference type="InterPro" id="IPR018228">
    <property type="entry name" value="DNase_TatD-rel_CS"/>
</dbReference>
<feature type="binding site" evidence="4">
    <location>
        <position position="106"/>
    </location>
    <ligand>
        <name>a divalent metal cation</name>
        <dbReference type="ChEBI" id="CHEBI:60240"/>
        <label>2</label>
    </ligand>
</feature>
<comment type="similarity">
    <text evidence="1">Belongs to the metallo-dependent hydrolases superfamily. TatD-type hydrolase family.</text>
</comment>
<name>A0AA35S4D7_GEOBA</name>
<organism evidence="5 6">
    <name type="scientific">Geodia barretti</name>
    <name type="common">Barrett's horny sponge</name>
    <dbReference type="NCBI Taxonomy" id="519541"/>
    <lineage>
        <taxon>Eukaryota</taxon>
        <taxon>Metazoa</taxon>
        <taxon>Porifera</taxon>
        <taxon>Demospongiae</taxon>
        <taxon>Heteroscleromorpha</taxon>
        <taxon>Tetractinellida</taxon>
        <taxon>Astrophorina</taxon>
        <taxon>Geodiidae</taxon>
        <taxon>Geodia</taxon>
    </lineage>
</organism>
<dbReference type="GO" id="GO:0004536">
    <property type="term" value="F:DNA nuclease activity"/>
    <property type="evidence" value="ECO:0007669"/>
    <property type="project" value="InterPro"/>
</dbReference>
<evidence type="ECO:0000313" key="5">
    <source>
        <dbReference type="EMBL" id="CAI8022342.1"/>
    </source>
</evidence>
<reference evidence="5" key="1">
    <citation type="submission" date="2023-03" db="EMBL/GenBank/DDBJ databases">
        <authorList>
            <person name="Steffen K."/>
            <person name="Cardenas P."/>
        </authorList>
    </citation>
    <scope>NUCLEOTIDE SEQUENCE</scope>
</reference>
<dbReference type="NCBIfam" id="TIGR00010">
    <property type="entry name" value="YchF/TatD family DNA exonuclease"/>
    <property type="match status" value="1"/>
</dbReference>
<dbReference type="EMBL" id="CASHTH010001945">
    <property type="protein sequence ID" value="CAI8022342.1"/>
    <property type="molecule type" value="Genomic_DNA"/>
</dbReference>
<dbReference type="PIRSF" id="PIRSF005902">
    <property type="entry name" value="DNase_TatD"/>
    <property type="match status" value="1"/>
</dbReference>
<proteinExistence type="inferred from homology"/>
<protein>
    <submittedName>
        <fullName evidence="5">Uncharacterized metal-dependent hydrolase YcfH</fullName>
    </submittedName>
</protein>
<dbReference type="Pfam" id="PF01026">
    <property type="entry name" value="TatD_DNase"/>
    <property type="match status" value="1"/>
</dbReference>
<sequence length="246" mass="27399">MLDEEASWKQTFSLVDGVHPNGEDHADPDLPQLFTTLGCHPHDARLFGELGGEERLAELAGRPRLLAIGEVGLDYHYDLSPRAEQRDVFRRQIRVARELGLPVVVHHRDAEDDFLQIADEEELAECGAILHCFTASERLARAAWERGFLISFSGILTFKNAEDLRRTAALVPLEQLLVETDCPYLAPVPHRGRRAEPAMVVETARCLAAVRSAGLEAIEAATDANFRRFFFSRRRSSDRGPAACSA</sequence>
<gene>
    <name evidence="5" type="ORF">GBAR_LOCUS13134</name>
</gene>
<dbReference type="PANTHER" id="PTHR46124:SF2">
    <property type="entry name" value="D-AMINOACYL-TRNA DEACYLASE"/>
    <property type="match status" value="1"/>
</dbReference>
<dbReference type="Proteomes" id="UP001174909">
    <property type="component" value="Unassembled WGS sequence"/>
</dbReference>
<evidence type="ECO:0000256" key="2">
    <source>
        <dbReference type="ARBA" id="ARBA00022723"/>
    </source>
</evidence>
<dbReference type="Gene3D" id="3.20.20.140">
    <property type="entry name" value="Metal-dependent hydrolases"/>
    <property type="match status" value="1"/>
</dbReference>
<feature type="binding site" evidence="4">
    <location>
        <position position="70"/>
    </location>
    <ligand>
        <name>a divalent metal cation</name>
        <dbReference type="ChEBI" id="CHEBI:60240"/>
        <label>1</label>
    </ligand>
</feature>
<feature type="binding site" evidence="4">
    <location>
        <position position="131"/>
    </location>
    <ligand>
        <name>a divalent metal cation</name>
        <dbReference type="ChEBI" id="CHEBI:60240"/>
        <label>2</label>
    </ligand>
</feature>
<dbReference type="InterPro" id="IPR015991">
    <property type="entry name" value="TatD/YcfH-like"/>
</dbReference>